<dbReference type="EMBL" id="GL377599">
    <property type="protein sequence ID" value="EFJ21513.1"/>
    <property type="molecule type" value="Genomic_DNA"/>
</dbReference>
<gene>
    <name evidence="1" type="ORF">SELMODRAFT_106976</name>
</gene>
<organism evidence="2">
    <name type="scientific">Selaginella moellendorffii</name>
    <name type="common">Spikemoss</name>
    <dbReference type="NCBI Taxonomy" id="88036"/>
    <lineage>
        <taxon>Eukaryota</taxon>
        <taxon>Viridiplantae</taxon>
        <taxon>Streptophyta</taxon>
        <taxon>Embryophyta</taxon>
        <taxon>Tracheophyta</taxon>
        <taxon>Lycopodiopsida</taxon>
        <taxon>Selaginellales</taxon>
        <taxon>Selaginellaceae</taxon>
        <taxon>Selaginella</taxon>
    </lineage>
</organism>
<reference evidence="1 2" key="1">
    <citation type="journal article" date="2011" name="Science">
        <title>The Selaginella genome identifies genetic changes associated with the evolution of vascular plants.</title>
        <authorList>
            <person name="Banks J.A."/>
            <person name="Nishiyama T."/>
            <person name="Hasebe M."/>
            <person name="Bowman J.L."/>
            <person name="Gribskov M."/>
            <person name="dePamphilis C."/>
            <person name="Albert V.A."/>
            <person name="Aono N."/>
            <person name="Aoyama T."/>
            <person name="Ambrose B.A."/>
            <person name="Ashton N.W."/>
            <person name="Axtell M.J."/>
            <person name="Barker E."/>
            <person name="Barker M.S."/>
            <person name="Bennetzen J.L."/>
            <person name="Bonawitz N.D."/>
            <person name="Chapple C."/>
            <person name="Cheng C."/>
            <person name="Correa L.G."/>
            <person name="Dacre M."/>
            <person name="DeBarry J."/>
            <person name="Dreyer I."/>
            <person name="Elias M."/>
            <person name="Engstrom E.M."/>
            <person name="Estelle M."/>
            <person name="Feng L."/>
            <person name="Finet C."/>
            <person name="Floyd S.K."/>
            <person name="Frommer W.B."/>
            <person name="Fujita T."/>
            <person name="Gramzow L."/>
            <person name="Gutensohn M."/>
            <person name="Harholt J."/>
            <person name="Hattori M."/>
            <person name="Heyl A."/>
            <person name="Hirai T."/>
            <person name="Hiwatashi Y."/>
            <person name="Ishikawa M."/>
            <person name="Iwata M."/>
            <person name="Karol K.G."/>
            <person name="Koehler B."/>
            <person name="Kolukisaoglu U."/>
            <person name="Kubo M."/>
            <person name="Kurata T."/>
            <person name="Lalonde S."/>
            <person name="Li K."/>
            <person name="Li Y."/>
            <person name="Litt A."/>
            <person name="Lyons E."/>
            <person name="Manning G."/>
            <person name="Maruyama T."/>
            <person name="Michael T.P."/>
            <person name="Mikami K."/>
            <person name="Miyazaki S."/>
            <person name="Morinaga S."/>
            <person name="Murata T."/>
            <person name="Mueller-Roeber B."/>
            <person name="Nelson D.R."/>
            <person name="Obara M."/>
            <person name="Oguri Y."/>
            <person name="Olmstead R.G."/>
            <person name="Onodera N."/>
            <person name="Petersen B.L."/>
            <person name="Pils B."/>
            <person name="Prigge M."/>
            <person name="Rensing S.A."/>
            <person name="Riano-Pachon D.M."/>
            <person name="Roberts A.W."/>
            <person name="Sato Y."/>
            <person name="Scheller H.V."/>
            <person name="Schulz B."/>
            <person name="Schulz C."/>
            <person name="Shakirov E.V."/>
            <person name="Shibagaki N."/>
            <person name="Shinohara N."/>
            <person name="Shippen D.E."/>
            <person name="Soerensen I."/>
            <person name="Sotooka R."/>
            <person name="Sugimoto N."/>
            <person name="Sugita M."/>
            <person name="Sumikawa N."/>
            <person name="Tanurdzic M."/>
            <person name="Theissen G."/>
            <person name="Ulvskov P."/>
            <person name="Wakazuki S."/>
            <person name="Weng J.K."/>
            <person name="Willats W.W."/>
            <person name="Wipf D."/>
            <person name="Wolf P.G."/>
            <person name="Yang L."/>
            <person name="Zimmer A.D."/>
            <person name="Zhu Q."/>
            <person name="Mitros T."/>
            <person name="Hellsten U."/>
            <person name="Loque D."/>
            <person name="Otillar R."/>
            <person name="Salamov A."/>
            <person name="Schmutz J."/>
            <person name="Shapiro H."/>
            <person name="Lindquist E."/>
            <person name="Lucas S."/>
            <person name="Rokhsar D."/>
            <person name="Grigoriev I.V."/>
        </authorList>
    </citation>
    <scope>NUCLEOTIDE SEQUENCE [LARGE SCALE GENOMIC DNA]</scope>
</reference>
<dbReference type="AlphaFoldDB" id="D8S1U7"/>
<evidence type="ECO:0000313" key="2">
    <source>
        <dbReference type="Proteomes" id="UP000001514"/>
    </source>
</evidence>
<protein>
    <submittedName>
        <fullName evidence="1">Uncharacterized protein</fullName>
    </submittedName>
</protein>
<dbReference type="Gene3D" id="3.40.50.1980">
    <property type="entry name" value="Nitrogenase molybdenum iron protein domain"/>
    <property type="match status" value="1"/>
</dbReference>
<evidence type="ECO:0000313" key="1">
    <source>
        <dbReference type="EMBL" id="EFJ21513.1"/>
    </source>
</evidence>
<feature type="non-terminal residue" evidence="1">
    <location>
        <position position="1"/>
    </location>
</feature>
<sequence>AAMAWGTHSCPKVDKILGPENRCEDGAKLRLLLFYPTEYRSPKPRKFADRNASAIHVREALAELPRGDTIIIEKLTMKVRQNFFVFKLRTLLSLGKGMPS</sequence>
<dbReference type="Proteomes" id="UP000001514">
    <property type="component" value="Unassembled WGS sequence"/>
</dbReference>
<keyword evidence="2" id="KW-1185">Reference proteome</keyword>
<name>D8S1U7_SELML</name>
<dbReference type="InParanoid" id="D8S1U7"/>
<proteinExistence type="predicted"/>
<accession>D8S1U7</accession>
<dbReference type="HOGENOM" id="CLU_2313416_0_0_1"/>
<dbReference type="KEGG" id="smo:SELMODRAFT_106976"/>
<dbReference type="Gramene" id="EFJ21513">
    <property type="protein sequence ID" value="EFJ21513"/>
    <property type="gene ID" value="SELMODRAFT_106976"/>
</dbReference>